<keyword evidence="3" id="KW-1185">Reference proteome</keyword>
<sequence>MENLEKQNLQLQLEKMTRKHDDLFKEYQNALRDIDANAIIFEQEIENHRQDYRKLDEVHAQCGPAADRITEIASWSREAYNDVVSDRVQEITRKNQVIARLGHQEERDELRNKYEVETANFQNDINELDMEVARLQQLEKEHSKCASSKSFSSLQRNIKSLEDKLSKGSEIDLQNELDQMRNQRDSAQKSFEDSLEKQAKRCFAVELPVTVESIMNVRMSKLSERTCR</sequence>
<organism evidence="2 3">
    <name type="scientific">Hymenoscyphus albidus</name>
    <dbReference type="NCBI Taxonomy" id="595503"/>
    <lineage>
        <taxon>Eukaryota</taxon>
        <taxon>Fungi</taxon>
        <taxon>Dikarya</taxon>
        <taxon>Ascomycota</taxon>
        <taxon>Pezizomycotina</taxon>
        <taxon>Leotiomycetes</taxon>
        <taxon>Helotiales</taxon>
        <taxon>Helotiaceae</taxon>
        <taxon>Hymenoscyphus</taxon>
    </lineage>
</organism>
<gene>
    <name evidence="2" type="ORF">HYALB_00009166</name>
</gene>
<reference evidence="2" key="1">
    <citation type="submission" date="2021-07" db="EMBL/GenBank/DDBJ databases">
        <authorList>
            <person name="Durling M."/>
        </authorList>
    </citation>
    <scope>NUCLEOTIDE SEQUENCE</scope>
</reference>
<evidence type="ECO:0000313" key="3">
    <source>
        <dbReference type="Proteomes" id="UP000701801"/>
    </source>
</evidence>
<dbReference type="AlphaFoldDB" id="A0A9N9M0E5"/>
<protein>
    <submittedName>
        <fullName evidence="2">Uncharacterized protein</fullName>
    </submittedName>
</protein>
<dbReference type="EMBL" id="CAJVRM010000540">
    <property type="protein sequence ID" value="CAG8981911.1"/>
    <property type="molecule type" value="Genomic_DNA"/>
</dbReference>
<proteinExistence type="predicted"/>
<evidence type="ECO:0000256" key="1">
    <source>
        <dbReference type="SAM" id="Coils"/>
    </source>
</evidence>
<dbReference type="Proteomes" id="UP000701801">
    <property type="component" value="Unassembled WGS sequence"/>
</dbReference>
<evidence type="ECO:0000313" key="2">
    <source>
        <dbReference type="EMBL" id="CAG8981911.1"/>
    </source>
</evidence>
<comment type="caution">
    <text evidence="2">The sequence shown here is derived from an EMBL/GenBank/DDBJ whole genome shotgun (WGS) entry which is preliminary data.</text>
</comment>
<feature type="coiled-coil region" evidence="1">
    <location>
        <begin position="111"/>
        <end position="141"/>
    </location>
</feature>
<accession>A0A9N9M0E5</accession>
<feature type="coiled-coil region" evidence="1">
    <location>
        <begin position="6"/>
        <end position="33"/>
    </location>
</feature>
<feature type="coiled-coil region" evidence="1">
    <location>
        <begin position="170"/>
        <end position="197"/>
    </location>
</feature>
<keyword evidence="1" id="KW-0175">Coiled coil</keyword>
<name>A0A9N9M0E5_9HELO</name>